<dbReference type="EMBL" id="JNUP01000065">
    <property type="protein sequence ID" value="KGE71664.1"/>
    <property type="molecule type" value="Genomic_DNA"/>
</dbReference>
<dbReference type="eggNOG" id="COG2309">
    <property type="taxonomic scope" value="Bacteria"/>
</dbReference>
<dbReference type="InterPro" id="IPR035097">
    <property type="entry name" value="M29_N-terminal"/>
</dbReference>
<evidence type="ECO:0000256" key="3">
    <source>
        <dbReference type="ARBA" id="ARBA00001947"/>
    </source>
</evidence>
<keyword evidence="6" id="KW-0645">Protease</keyword>
<evidence type="ECO:0000256" key="7">
    <source>
        <dbReference type="ARBA" id="ARBA00022723"/>
    </source>
</evidence>
<keyword evidence="5" id="KW-0031">Aminopeptidase</keyword>
<reference evidence="10 11" key="1">
    <citation type="submission" date="2014-05" db="EMBL/GenBank/DDBJ databases">
        <title>De novo Genome Sequence of Spirocheata sp.</title>
        <authorList>
            <person name="Shivani Y."/>
            <person name="Subhash Y."/>
            <person name="Tushar L."/>
            <person name="Sasikala C."/>
            <person name="Ramana C.V."/>
        </authorList>
    </citation>
    <scope>NUCLEOTIDE SEQUENCE [LARGE SCALE GENOMIC DNA]</scope>
    <source>
        <strain evidence="10 11">JC230</strain>
    </source>
</reference>
<dbReference type="PANTHER" id="PTHR34448">
    <property type="entry name" value="AMINOPEPTIDASE"/>
    <property type="match status" value="1"/>
</dbReference>
<evidence type="ECO:0000256" key="2">
    <source>
        <dbReference type="ARBA" id="ARBA00001946"/>
    </source>
</evidence>
<sequence>MKKHIQQYAELVVQVGTALKQGQNLLIQTGVGTFDFAREIARAAYRRGAGFVDIRVVDNELLKARLELADEQTLDYVPPAVIADSYQQLAEDWARIRIDSTEELDVLKGVDSAKLGRVTRANRSALSVHRDAMMRHKHQWLVIAAPGPRWAQKVFGGPEVGVDPRLDEERTEKLWSQMVKILRLDTPDPVATWQDLAKTLKTRAKSLDEMKLDYLHFTGPGTDLKVALTETSVWAGGPSKTPEGTVFEPNLPTEEVFTTPDFRRTSGRVACTRPVKVMESLVLGAWFEFKDGKVVDFGADQGKDVLEKYLTVDEGAGYLGEVALVDASSPIYQSGLLFNSILYDENASCHIALGAGYPFCLSNAHDLNSPAQLKEAGCNVSLVHTDFMIGSPEVDVTGVSKNGEEHAVIRQGSFVL</sequence>
<evidence type="ECO:0000313" key="10">
    <source>
        <dbReference type="EMBL" id="KGE71664.1"/>
    </source>
</evidence>
<dbReference type="GO" id="GO:0046872">
    <property type="term" value="F:metal ion binding"/>
    <property type="evidence" value="ECO:0007669"/>
    <property type="project" value="UniProtKB-KW"/>
</dbReference>
<comment type="caution">
    <text evidence="10">The sequence shown here is derived from an EMBL/GenBank/DDBJ whole genome shotgun (WGS) entry which is preliminary data.</text>
</comment>
<dbReference type="GO" id="GO:0004177">
    <property type="term" value="F:aminopeptidase activity"/>
    <property type="evidence" value="ECO:0007669"/>
    <property type="project" value="UniProtKB-KW"/>
</dbReference>
<keyword evidence="9" id="KW-0482">Metalloprotease</keyword>
<evidence type="ECO:0008006" key="12">
    <source>
        <dbReference type="Google" id="ProtNLM"/>
    </source>
</evidence>
<proteinExistence type="inferred from homology"/>
<dbReference type="PRINTS" id="PR00919">
    <property type="entry name" value="THERMOPTASE"/>
</dbReference>
<organism evidence="10 11">
    <name type="scientific">Spirochaeta lutea</name>
    <dbReference type="NCBI Taxonomy" id="1480694"/>
    <lineage>
        <taxon>Bacteria</taxon>
        <taxon>Pseudomonadati</taxon>
        <taxon>Spirochaetota</taxon>
        <taxon>Spirochaetia</taxon>
        <taxon>Spirochaetales</taxon>
        <taxon>Spirochaetaceae</taxon>
        <taxon>Spirochaeta</taxon>
    </lineage>
</organism>
<comment type="similarity">
    <text evidence="4">Belongs to the peptidase M29 family.</text>
</comment>
<protein>
    <recommendedName>
        <fullName evidence="12">Peptidase M29</fullName>
    </recommendedName>
</protein>
<keyword evidence="7" id="KW-0479">Metal-binding</keyword>
<evidence type="ECO:0000256" key="1">
    <source>
        <dbReference type="ARBA" id="ARBA00001941"/>
    </source>
</evidence>
<evidence type="ECO:0000256" key="4">
    <source>
        <dbReference type="ARBA" id="ARBA00008236"/>
    </source>
</evidence>
<dbReference type="AlphaFoldDB" id="A0A098QVA3"/>
<evidence type="ECO:0000256" key="8">
    <source>
        <dbReference type="ARBA" id="ARBA00022801"/>
    </source>
</evidence>
<accession>A0A098QVA3</accession>
<comment type="cofactor">
    <cofactor evidence="1">
        <name>Co(2+)</name>
        <dbReference type="ChEBI" id="CHEBI:48828"/>
    </cofactor>
</comment>
<dbReference type="PANTHER" id="PTHR34448:SF3">
    <property type="entry name" value="AMINOPEPTIDASE AMPS"/>
    <property type="match status" value="1"/>
</dbReference>
<comment type="cofactor">
    <cofactor evidence="3">
        <name>Zn(2+)</name>
        <dbReference type="ChEBI" id="CHEBI:29105"/>
    </cofactor>
</comment>
<evidence type="ECO:0000313" key="11">
    <source>
        <dbReference type="Proteomes" id="UP000029692"/>
    </source>
</evidence>
<evidence type="ECO:0000256" key="9">
    <source>
        <dbReference type="ARBA" id="ARBA00023049"/>
    </source>
</evidence>
<dbReference type="SUPFAM" id="SSF144052">
    <property type="entry name" value="Thermophilic metalloprotease-like"/>
    <property type="match status" value="1"/>
</dbReference>
<dbReference type="Proteomes" id="UP000029692">
    <property type="component" value="Unassembled WGS sequence"/>
</dbReference>
<evidence type="ECO:0000256" key="5">
    <source>
        <dbReference type="ARBA" id="ARBA00022438"/>
    </source>
</evidence>
<gene>
    <name evidence="10" type="ORF">DC28_10390</name>
</gene>
<keyword evidence="11" id="KW-1185">Reference proteome</keyword>
<dbReference type="STRING" id="1480694.DC28_10390"/>
<evidence type="ECO:0000256" key="6">
    <source>
        <dbReference type="ARBA" id="ARBA00022670"/>
    </source>
</evidence>
<dbReference type="GO" id="GO:0006508">
    <property type="term" value="P:proteolysis"/>
    <property type="evidence" value="ECO:0007669"/>
    <property type="project" value="UniProtKB-KW"/>
</dbReference>
<name>A0A098QVA3_9SPIO</name>
<dbReference type="GO" id="GO:0008237">
    <property type="term" value="F:metallopeptidase activity"/>
    <property type="evidence" value="ECO:0007669"/>
    <property type="project" value="UniProtKB-KW"/>
</dbReference>
<dbReference type="InterPro" id="IPR000787">
    <property type="entry name" value="Peptidase_M29"/>
</dbReference>
<dbReference type="InterPro" id="IPR052170">
    <property type="entry name" value="M29_Exopeptidase"/>
</dbReference>
<keyword evidence="8" id="KW-0378">Hydrolase</keyword>
<comment type="cofactor">
    <cofactor evidence="2">
        <name>Mg(2+)</name>
        <dbReference type="ChEBI" id="CHEBI:18420"/>
    </cofactor>
</comment>
<dbReference type="Pfam" id="PF02073">
    <property type="entry name" value="Peptidase_M29"/>
    <property type="match status" value="1"/>
</dbReference>
<dbReference type="RefSeq" id="WP_037548393.1">
    <property type="nucleotide sequence ID" value="NZ_JNUP01000065.1"/>
</dbReference>
<dbReference type="Gene3D" id="3.40.1830.10">
    <property type="entry name" value="Thermophilic metalloprotease (M29)"/>
    <property type="match status" value="1"/>
</dbReference>